<keyword evidence="2" id="KW-0378">Hydrolase</keyword>
<accession>A0AA43XMJ3</accession>
<dbReference type="GO" id="GO:0008758">
    <property type="term" value="F:UDP-2,3-diacylglucosamine hydrolase activity"/>
    <property type="evidence" value="ECO:0007669"/>
    <property type="project" value="TreeGrafter"/>
</dbReference>
<organism evidence="4 5">
    <name type="scientific">Isachenkonia alkalipeptolytica</name>
    <dbReference type="NCBI Taxonomy" id="2565777"/>
    <lineage>
        <taxon>Bacteria</taxon>
        <taxon>Bacillati</taxon>
        <taxon>Bacillota</taxon>
        <taxon>Clostridia</taxon>
        <taxon>Eubacteriales</taxon>
        <taxon>Clostridiaceae</taxon>
        <taxon>Isachenkonia</taxon>
    </lineage>
</organism>
<feature type="domain" description="Calcineurin-like phosphoesterase" evidence="3">
    <location>
        <begin position="43"/>
        <end position="213"/>
    </location>
</feature>
<dbReference type="SUPFAM" id="SSF56300">
    <property type="entry name" value="Metallo-dependent phosphatases"/>
    <property type="match status" value="1"/>
</dbReference>
<evidence type="ECO:0000313" key="5">
    <source>
        <dbReference type="Proteomes" id="UP000449710"/>
    </source>
</evidence>
<evidence type="ECO:0000256" key="2">
    <source>
        <dbReference type="ARBA" id="ARBA00022801"/>
    </source>
</evidence>
<dbReference type="PANTHER" id="PTHR31302">
    <property type="entry name" value="TRANSMEMBRANE PROTEIN WITH METALLOPHOSPHOESTERASE DOMAIN-RELATED"/>
    <property type="match status" value="1"/>
</dbReference>
<dbReference type="Gene3D" id="3.60.21.10">
    <property type="match status" value="1"/>
</dbReference>
<dbReference type="EMBL" id="SUMG01000025">
    <property type="protein sequence ID" value="NBG89440.1"/>
    <property type="molecule type" value="Genomic_DNA"/>
</dbReference>
<dbReference type="GO" id="GO:0009245">
    <property type="term" value="P:lipid A biosynthetic process"/>
    <property type="evidence" value="ECO:0007669"/>
    <property type="project" value="TreeGrafter"/>
</dbReference>
<dbReference type="InterPro" id="IPR029052">
    <property type="entry name" value="Metallo-depent_PP-like"/>
</dbReference>
<dbReference type="CDD" id="cd07385">
    <property type="entry name" value="MPP_YkuE_C"/>
    <property type="match status" value="1"/>
</dbReference>
<proteinExistence type="predicted"/>
<evidence type="ECO:0000313" key="4">
    <source>
        <dbReference type="EMBL" id="NBG89440.1"/>
    </source>
</evidence>
<dbReference type="InterPro" id="IPR051158">
    <property type="entry name" value="Metallophosphoesterase_sf"/>
</dbReference>
<dbReference type="RefSeq" id="WP_160723120.1">
    <property type="nucleotide sequence ID" value="NZ_SUMG01000025.1"/>
</dbReference>
<evidence type="ECO:0000259" key="3">
    <source>
        <dbReference type="Pfam" id="PF00149"/>
    </source>
</evidence>
<dbReference type="Pfam" id="PF00149">
    <property type="entry name" value="Metallophos"/>
    <property type="match status" value="1"/>
</dbReference>
<dbReference type="AlphaFoldDB" id="A0AA43XMJ3"/>
<name>A0AA43XMJ3_9CLOT</name>
<dbReference type="GO" id="GO:0046872">
    <property type="term" value="F:metal ion binding"/>
    <property type="evidence" value="ECO:0007669"/>
    <property type="project" value="UniProtKB-KW"/>
</dbReference>
<comment type="caution">
    <text evidence="4">The sequence shown here is derived from an EMBL/GenBank/DDBJ whole genome shotgun (WGS) entry which is preliminary data.</text>
</comment>
<dbReference type="GO" id="GO:0016020">
    <property type="term" value="C:membrane"/>
    <property type="evidence" value="ECO:0007669"/>
    <property type="project" value="GOC"/>
</dbReference>
<dbReference type="Proteomes" id="UP000449710">
    <property type="component" value="Unassembled WGS sequence"/>
</dbReference>
<reference evidence="4 5" key="1">
    <citation type="submission" date="2019-04" db="EMBL/GenBank/DDBJ databases">
        <title>Isachenkonia alkalipeptolytica gen. nov. sp. nov. a new anaerobic, alkiliphilic organothrophic bacterium capable to reduce synthesized ferrihydrite isolated from a soda lake.</title>
        <authorList>
            <person name="Toshchakov S.V."/>
            <person name="Zavarzina D.G."/>
            <person name="Zhilina T.N."/>
            <person name="Kostrikina N.A."/>
            <person name="Kublanov I.V."/>
        </authorList>
    </citation>
    <scope>NUCLEOTIDE SEQUENCE [LARGE SCALE GENOMIC DNA]</scope>
    <source>
        <strain evidence="4 5">Z-1701</strain>
    </source>
</reference>
<sequence>MLWNFPILIICLGIFFYWQNNGIMLNEINYRNPKIPDSFDDYKIIHISDLHNKSFGKNQKRLMDKIRKNKPDIIVITGDLIDQRRYDLNTAMEFVKKAVGITDVYYVSGNHELWSGKYEEIKKTLQGEGVTVLDDQKSQIVIEEDSIEIIGLSDPAFHNSYYEEIEKYGELKNRLKKLIDESVFQILLSHRPELFELYADAKVDLTFSGHTHGGQFRIPLVGGIIAAGQGLFPIYINALYTKGDSTMVVSRGLGNSIIPIRIGNRPELVVVRLKKNYKK</sequence>
<gene>
    <name evidence="4" type="ORF">ISALK_13165</name>
</gene>
<keyword evidence="5" id="KW-1185">Reference proteome</keyword>
<evidence type="ECO:0000256" key="1">
    <source>
        <dbReference type="ARBA" id="ARBA00022723"/>
    </source>
</evidence>
<keyword evidence="1" id="KW-0479">Metal-binding</keyword>
<dbReference type="InterPro" id="IPR004843">
    <property type="entry name" value="Calcineurin-like_PHP"/>
</dbReference>
<protein>
    <submittedName>
        <fullName evidence="4">Metallophosphoesterase</fullName>
    </submittedName>
</protein>
<dbReference type="PANTHER" id="PTHR31302:SF31">
    <property type="entry name" value="PHOSPHODIESTERASE YAEI"/>
    <property type="match status" value="1"/>
</dbReference>